<name>E3KSC8_PUCGT</name>
<dbReference type="Proteomes" id="UP000008783">
    <property type="component" value="Unassembled WGS sequence"/>
</dbReference>
<dbReference type="OrthoDB" id="2516636at2759"/>
<reference evidence="2" key="2">
    <citation type="journal article" date="2011" name="Proc. Natl. Acad. Sci. U.S.A.">
        <title>Obligate biotrophy features unraveled by the genomic analysis of rust fungi.</title>
        <authorList>
            <person name="Duplessis S."/>
            <person name="Cuomo C.A."/>
            <person name="Lin Y.-C."/>
            <person name="Aerts A."/>
            <person name="Tisserant E."/>
            <person name="Veneault-Fourrey C."/>
            <person name="Joly D.L."/>
            <person name="Hacquard S."/>
            <person name="Amselem J."/>
            <person name="Cantarel B.L."/>
            <person name="Chiu R."/>
            <person name="Coutinho P.M."/>
            <person name="Feau N."/>
            <person name="Field M."/>
            <person name="Frey P."/>
            <person name="Gelhaye E."/>
            <person name="Goldberg J."/>
            <person name="Grabherr M.G."/>
            <person name="Kodira C.D."/>
            <person name="Kohler A."/>
            <person name="Kuees U."/>
            <person name="Lindquist E.A."/>
            <person name="Lucas S.M."/>
            <person name="Mago R."/>
            <person name="Mauceli E."/>
            <person name="Morin E."/>
            <person name="Murat C."/>
            <person name="Pangilinan J.L."/>
            <person name="Park R."/>
            <person name="Pearson M."/>
            <person name="Quesneville H."/>
            <person name="Rouhier N."/>
            <person name="Sakthikumar S."/>
            <person name="Salamov A.A."/>
            <person name="Schmutz J."/>
            <person name="Selles B."/>
            <person name="Shapiro H."/>
            <person name="Tanguay P."/>
            <person name="Tuskan G.A."/>
            <person name="Henrissat B."/>
            <person name="Van de Peer Y."/>
            <person name="Rouze P."/>
            <person name="Ellis J.G."/>
            <person name="Dodds P.N."/>
            <person name="Schein J.E."/>
            <person name="Zhong S."/>
            <person name="Hamelin R.C."/>
            <person name="Grigoriev I.V."/>
            <person name="Szabo L.J."/>
            <person name="Martin F."/>
        </authorList>
    </citation>
    <scope>NUCLEOTIDE SEQUENCE [LARGE SCALE GENOMIC DNA]</scope>
    <source>
        <strain evidence="2">CRL 75-36-700-3 / race SCCL</strain>
    </source>
</reference>
<dbReference type="RefSeq" id="XP_003331633.1">
    <property type="nucleotide sequence ID" value="XM_003331585.1"/>
</dbReference>
<keyword evidence="2" id="KW-1185">Reference proteome</keyword>
<dbReference type="EMBL" id="DS178305">
    <property type="protein sequence ID" value="EFP87214.1"/>
    <property type="molecule type" value="Genomic_DNA"/>
</dbReference>
<evidence type="ECO:0000313" key="2">
    <source>
        <dbReference type="Proteomes" id="UP000008783"/>
    </source>
</evidence>
<dbReference type="VEuPathDB" id="FungiDB:PGTG_12798"/>
<gene>
    <name evidence="1" type="ORF">PGTG_12798</name>
</gene>
<protein>
    <submittedName>
        <fullName evidence="1">Uncharacterized protein</fullName>
    </submittedName>
</protein>
<dbReference type="GeneID" id="10537445"/>
<dbReference type="HOGENOM" id="CLU_018307_1_1_1"/>
<reference key="1">
    <citation type="submission" date="2007-01" db="EMBL/GenBank/DDBJ databases">
        <title>The Genome Sequence of Puccinia graminis f. sp. tritici Strain CRL 75-36-700-3.</title>
        <authorList>
            <consortium name="The Broad Institute Genome Sequencing Platform"/>
            <person name="Birren B."/>
            <person name="Lander E."/>
            <person name="Galagan J."/>
            <person name="Nusbaum C."/>
            <person name="Devon K."/>
            <person name="Cuomo C."/>
            <person name="Jaffe D."/>
            <person name="Butler J."/>
            <person name="Alvarez P."/>
            <person name="Gnerre S."/>
            <person name="Grabherr M."/>
            <person name="Mauceli E."/>
            <person name="Brockman W."/>
            <person name="Young S."/>
            <person name="LaButti K."/>
            <person name="Sykes S."/>
            <person name="DeCaprio D."/>
            <person name="Crawford M."/>
            <person name="Koehrsen M."/>
            <person name="Engels R."/>
            <person name="Montgomery P."/>
            <person name="Pearson M."/>
            <person name="Howarth C."/>
            <person name="Larson L."/>
            <person name="White J."/>
            <person name="Zeng Q."/>
            <person name="Kodira C."/>
            <person name="Yandava C."/>
            <person name="Alvarado L."/>
            <person name="O'Leary S."/>
            <person name="Szabo L."/>
            <person name="Dean R."/>
            <person name="Schein J."/>
        </authorList>
    </citation>
    <scope>NUCLEOTIDE SEQUENCE</scope>
    <source>
        <strain>CRL 75-36-700-3</strain>
    </source>
</reference>
<dbReference type="OMA" id="YRIRKPH"/>
<organism evidence="1 2">
    <name type="scientific">Puccinia graminis f. sp. tritici (strain CRL 75-36-700-3 / race SCCL)</name>
    <name type="common">Black stem rust fungus</name>
    <dbReference type="NCBI Taxonomy" id="418459"/>
    <lineage>
        <taxon>Eukaryota</taxon>
        <taxon>Fungi</taxon>
        <taxon>Dikarya</taxon>
        <taxon>Basidiomycota</taxon>
        <taxon>Pucciniomycotina</taxon>
        <taxon>Pucciniomycetes</taxon>
        <taxon>Pucciniales</taxon>
        <taxon>Pucciniaceae</taxon>
        <taxon>Puccinia</taxon>
    </lineage>
</organism>
<dbReference type="KEGG" id="pgr:PGTG_12798"/>
<proteinExistence type="predicted"/>
<evidence type="ECO:0000313" key="1">
    <source>
        <dbReference type="EMBL" id="EFP87214.1"/>
    </source>
</evidence>
<dbReference type="InParanoid" id="E3KSC8"/>
<dbReference type="AlphaFoldDB" id="E3KSC8"/>
<sequence length="148" mass="17101">MESLKFERELRQADADCITKLEEAILQMKVKLDPETQLTRAETVRINLQRFQSSDGCRAIYNLDPWCPDFFATKGVTHEDNKIQLIGGLIRETNTTTFYASGFEGFLGKPWTDFKAKLIAFALPPNWRTMLQGKFKNLQMHNYESFLA</sequence>
<accession>E3KSC8</accession>